<sequence length="325" mass="32793">MRSEWWSEEGRRHAREEGRYDGVLAAATAVLLVEAAIAAIGFFVWAETVETPARAYSAAGLLVMVLAAPLVLPLAAAALGASAAVLVVPVAAAAAWLGRRCSGREAWWWVPVVAAAVGAAAVPAGLRWDAGAGAVLAGWMAVTAALGTPALVVRRMLLPDRPPLSTRTVLGRVALGGTLAVVTAWAVAGAALHAGIGYEPPGLSAERVAGTWADGRGGTLVLAADGTATAEGIQTFGGEGEGGGVGDAVTDAGTHGGPATGTCRATGAWTYVPGTDPWAQRVLVLVEGCVLAPWSVGGSPEHPTLLVHVGDPDTGEVYVLRAQGR</sequence>
<accession>A0ABW7BJT9</accession>
<reference evidence="2 3" key="1">
    <citation type="submission" date="2024-10" db="EMBL/GenBank/DDBJ databases">
        <title>The Natural Products Discovery Center: Release of the First 8490 Sequenced Strains for Exploring Actinobacteria Biosynthetic Diversity.</title>
        <authorList>
            <person name="Kalkreuter E."/>
            <person name="Kautsar S.A."/>
            <person name="Yang D."/>
            <person name="Bader C.D."/>
            <person name="Teijaro C.N."/>
            <person name="Fluegel L."/>
            <person name="Davis C.M."/>
            <person name="Simpson J.R."/>
            <person name="Lauterbach L."/>
            <person name="Steele A.D."/>
            <person name="Gui C."/>
            <person name="Meng S."/>
            <person name="Li G."/>
            <person name="Viehrig K."/>
            <person name="Ye F."/>
            <person name="Su P."/>
            <person name="Kiefer A.F."/>
            <person name="Nichols A."/>
            <person name="Cepeda A.J."/>
            <person name="Yan W."/>
            <person name="Fan B."/>
            <person name="Jiang Y."/>
            <person name="Adhikari A."/>
            <person name="Zheng C.-J."/>
            <person name="Schuster L."/>
            <person name="Cowan T.M."/>
            <person name="Smanski M.J."/>
            <person name="Chevrette M.G."/>
            <person name="De Carvalho L.P.S."/>
            <person name="Shen B."/>
        </authorList>
    </citation>
    <scope>NUCLEOTIDE SEQUENCE [LARGE SCALE GENOMIC DNA]</scope>
    <source>
        <strain evidence="2 3">NPDC048229</strain>
    </source>
</reference>
<feature type="transmembrane region" description="Helical" evidence="1">
    <location>
        <begin position="106"/>
        <end position="126"/>
    </location>
</feature>
<comment type="caution">
    <text evidence="2">The sequence shown here is derived from an EMBL/GenBank/DDBJ whole genome shotgun (WGS) entry which is preliminary data.</text>
</comment>
<evidence type="ECO:0008006" key="4">
    <source>
        <dbReference type="Google" id="ProtNLM"/>
    </source>
</evidence>
<feature type="transmembrane region" description="Helical" evidence="1">
    <location>
        <begin position="66"/>
        <end position="94"/>
    </location>
</feature>
<dbReference type="Proteomes" id="UP001604282">
    <property type="component" value="Unassembled WGS sequence"/>
</dbReference>
<feature type="transmembrane region" description="Helical" evidence="1">
    <location>
        <begin position="132"/>
        <end position="153"/>
    </location>
</feature>
<evidence type="ECO:0000313" key="3">
    <source>
        <dbReference type="Proteomes" id="UP001604282"/>
    </source>
</evidence>
<feature type="transmembrane region" description="Helical" evidence="1">
    <location>
        <begin position="173"/>
        <end position="196"/>
    </location>
</feature>
<keyword evidence="1" id="KW-1133">Transmembrane helix</keyword>
<organism evidence="2 3">
    <name type="scientific">Streptomyces omiyaensis</name>
    <dbReference type="NCBI Taxonomy" id="68247"/>
    <lineage>
        <taxon>Bacteria</taxon>
        <taxon>Bacillati</taxon>
        <taxon>Actinomycetota</taxon>
        <taxon>Actinomycetes</taxon>
        <taxon>Kitasatosporales</taxon>
        <taxon>Streptomycetaceae</taxon>
        <taxon>Streptomyces</taxon>
    </lineage>
</organism>
<gene>
    <name evidence="2" type="ORF">ACGFYS_02510</name>
</gene>
<evidence type="ECO:0000256" key="1">
    <source>
        <dbReference type="SAM" id="Phobius"/>
    </source>
</evidence>
<protein>
    <recommendedName>
        <fullName evidence="4">Integral membrane protein</fullName>
    </recommendedName>
</protein>
<keyword evidence="1" id="KW-0472">Membrane</keyword>
<dbReference type="RefSeq" id="WP_392879057.1">
    <property type="nucleotide sequence ID" value="NZ_JBICZW010000002.1"/>
</dbReference>
<dbReference type="EMBL" id="JBICZW010000002">
    <property type="protein sequence ID" value="MFG3187789.1"/>
    <property type="molecule type" value="Genomic_DNA"/>
</dbReference>
<keyword evidence="1" id="KW-0812">Transmembrane</keyword>
<name>A0ABW7BJT9_9ACTN</name>
<feature type="transmembrane region" description="Helical" evidence="1">
    <location>
        <begin position="21"/>
        <end position="46"/>
    </location>
</feature>
<evidence type="ECO:0000313" key="2">
    <source>
        <dbReference type="EMBL" id="MFG3187789.1"/>
    </source>
</evidence>
<keyword evidence="3" id="KW-1185">Reference proteome</keyword>
<proteinExistence type="predicted"/>